<dbReference type="SUPFAM" id="SSF47384">
    <property type="entry name" value="Homodimeric domain of signal transducing histidine kinase"/>
    <property type="match status" value="1"/>
</dbReference>
<keyword evidence="12" id="KW-0175">Coiled coil</keyword>
<evidence type="ECO:0000256" key="7">
    <source>
        <dbReference type="ARBA" id="ARBA00022840"/>
    </source>
</evidence>
<dbReference type="PANTHER" id="PTHR45339">
    <property type="entry name" value="HYBRID SIGNAL TRANSDUCTION HISTIDINE KINASE J"/>
    <property type="match status" value="1"/>
</dbReference>
<gene>
    <name evidence="16" type="ORF">J0X15_18440</name>
</gene>
<dbReference type="CDD" id="cd00082">
    <property type="entry name" value="HisKA"/>
    <property type="match status" value="1"/>
</dbReference>
<dbReference type="SUPFAM" id="SSF55874">
    <property type="entry name" value="ATPase domain of HSP90 chaperone/DNA topoisomerase II/histidine kinase"/>
    <property type="match status" value="1"/>
</dbReference>
<comment type="subunit">
    <text evidence="9">At low DSF concentrations, interacts with RpfF.</text>
</comment>
<dbReference type="GO" id="GO:0005524">
    <property type="term" value="F:ATP binding"/>
    <property type="evidence" value="ECO:0007669"/>
    <property type="project" value="UniProtKB-KW"/>
</dbReference>
<evidence type="ECO:0000256" key="13">
    <source>
        <dbReference type="SAM" id="Phobius"/>
    </source>
</evidence>
<evidence type="ECO:0000256" key="5">
    <source>
        <dbReference type="ARBA" id="ARBA00022741"/>
    </source>
</evidence>
<dbReference type="Pfam" id="PF02518">
    <property type="entry name" value="HATPase_c"/>
    <property type="match status" value="1"/>
</dbReference>
<dbReference type="InterPro" id="IPR003594">
    <property type="entry name" value="HATPase_dom"/>
</dbReference>
<evidence type="ECO:0000256" key="10">
    <source>
        <dbReference type="ARBA" id="ARBA00068150"/>
    </source>
</evidence>
<dbReference type="InterPro" id="IPR003661">
    <property type="entry name" value="HisK_dim/P_dom"/>
</dbReference>
<dbReference type="AlphaFoldDB" id="A0A939JAR6"/>
<evidence type="ECO:0000256" key="6">
    <source>
        <dbReference type="ARBA" id="ARBA00022777"/>
    </source>
</evidence>
<dbReference type="InterPro" id="IPR011006">
    <property type="entry name" value="CheY-like_superfamily"/>
</dbReference>
<dbReference type="EC" id="2.7.13.3" evidence="2"/>
<dbReference type="Gene3D" id="1.10.287.130">
    <property type="match status" value="1"/>
</dbReference>
<dbReference type="SMART" id="SM00388">
    <property type="entry name" value="HisKA"/>
    <property type="match status" value="1"/>
</dbReference>
<feature type="domain" description="Histidine kinase" evidence="14">
    <location>
        <begin position="264"/>
        <end position="485"/>
    </location>
</feature>
<evidence type="ECO:0000256" key="8">
    <source>
        <dbReference type="ARBA" id="ARBA00023012"/>
    </source>
</evidence>
<evidence type="ECO:0000256" key="4">
    <source>
        <dbReference type="ARBA" id="ARBA00022679"/>
    </source>
</evidence>
<evidence type="ECO:0000256" key="3">
    <source>
        <dbReference type="ARBA" id="ARBA00022553"/>
    </source>
</evidence>
<feature type="coiled-coil region" evidence="12">
    <location>
        <begin position="72"/>
        <end position="99"/>
    </location>
</feature>
<evidence type="ECO:0000256" key="9">
    <source>
        <dbReference type="ARBA" id="ARBA00064003"/>
    </source>
</evidence>
<dbReference type="Pfam" id="PF00512">
    <property type="entry name" value="HisKA"/>
    <property type="match status" value="1"/>
</dbReference>
<keyword evidence="7" id="KW-0067">ATP-binding</keyword>
<evidence type="ECO:0000313" key="17">
    <source>
        <dbReference type="Proteomes" id="UP000664779"/>
    </source>
</evidence>
<dbReference type="PANTHER" id="PTHR45339:SF1">
    <property type="entry name" value="HYBRID SIGNAL TRANSDUCTION HISTIDINE KINASE J"/>
    <property type="match status" value="1"/>
</dbReference>
<dbReference type="FunFam" id="1.10.287.130:FF:000002">
    <property type="entry name" value="Two-component osmosensing histidine kinase"/>
    <property type="match status" value="1"/>
</dbReference>
<feature type="domain" description="Response regulatory" evidence="15">
    <location>
        <begin position="500"/>
        <end position="612"/>
    </location>
</feature>
<dbReference type="CDD" id="cd17546">
    <property type="entry name" value="REC_hyHK_CKI1_RcsC-like"/>
    <property type="match status" value="1"/>
</dbReference>
<dbReference type="Gene3D" id="3.40.50.2300">
    <property type="match status" value="2"/>
</dbReference>
<accession>A0A939JAR6</accession>
<dbReference type="InterPro" id="IPR004358">
    <property type="entry name" value="Sig_transdc_His_kin-like_C"/>
</dbReference>
<dbReference type="InterPro" id="IPR005467">
    <property type="entry name" value="His_kinase_dom"/>
</dbReference>
<evidence type="ECO:0000259" key="14">
    <source>
        <dbReference type="PROSITE" id="PS50109"/>
    </source>
</evidence>
<feature type="transmembrane region" description="Helical" evidence="13">
    <location>
        <begin position="16"/>
        <end position="36"/>
    </location>
</feature>
<keyword evidence="3 11" id="KW-0597">Phosphoprotein</keyword>
<keyword evidence="13" id="KW-1133">Transmembrane helix</keyword>
<reference evidence="16" key="1">
    <citation type="submission" date="2021-03" db="EMBL/GenBank/DDBJ databases">
        <title>Roseibium sp. CAU 1637 isolated from Incheon.</title>
        <authorList>
            <person name="Kim W."/>
        </authorList>
    </citation>
    <scope>NUCLEOTIDE SEQUENCE</scope>
    <source>
        <strain evidence="16">CAU 1637</strain>
    </source>
</reference>
<protein>
    <recommendedName>
        <fullName evidence="10">Sensory/regulatory protein RpfC</fullName>
        <ecNumber evidence="2">2.7.13.3</ecNumber>
    </recommendedName>
</protein>
<dbReference type="PROSITE" id="PS50110">
    <property type="entry name" value="RESPONSE_REGULATORY"/>
    <property type="match status" value="2"/>
</dbReference>
<evidence type="ECO:0000256" key="11">
    <source>
        <dbReference type="PROSITE-ProRule" id="PRU00169"/>
    </source>
</evidence>
<dbReference type="InterPro" id="IPR036890">
    <property type="entry name" value="HATPase_C_sf"/>
</dbReference>
<keyword evidence="13" id="KW-0812">Transmembrane</keyword>
<dbReference type="PROSITE" id="PS50109">
    <property type="entry name" value="HIS_KIN"/>
    <property type="match status" value="1"/>
</dbReference>
<dbReference type="InterPro" id="IPR036097">
    <property type="entry name" value="HisK_dim/P_sf"/>
</dbReference>
<name>A0A939JAR6_9HYPH</name>
<dbReference type="EMBL" id="JAFLNF010000009">
    <property type="protein sequence ID" value="MBO0347214.1"/>
    <property type="molecule type" value="Genomic_DNA"/>
</dbReference>
<evidence type="ECO:0000256" key="1">
    <source>
        <dbReference type="ARBA" id="ARBA00000085"/>
    </source>
</evidence>
<proteinExistence type="predicted"/>
<feature type="modified residue" description="4-aspartylphosphate" evidence="11">
    <location>
        <position position="694"/>
    </location>
</feature>
<feature type="transmembrane region" description="Helical" evidence="13">
    <location>
        <begin position="43"/>
        <end position="61"/>
    </location>
</feature>
<dbReference type="PRINTS" id="PR00344">
    <property type="entry name" value="BCTRLSENSOR"/>
</dbReference>
<evidence type="ECO:0000256" key="12">
    <source>
        <dbReference type="SAM" id="Coils"/>
    </source>
</evidence>
<keyword evidence="4" id="KW-0808">Transferase</keyword>
<keyword evidence="13" id="KW-0472">Membrane</keyword>
<comment type="catalytic activity">
    <reaction evidence="1">
        <text>ATP + protein L-histidine = ADP + protein N-phospho-L-histidine.</text>
        <dbReference type="EC" id="2.7.13.3"/>
    </reaction>
</comment>
<evidence type="ECO:0000313" key="16">
    <source>
        <dbReference type="EMBL" id="MBO0347214.1"/>
    </source>
</evidence>
<evidence type="ECO:0000256" key="2">
    <source>
        <dbReference type="ARBA" id="ARBA00012438"/>
    </source>
</evidence>
<dbReference type="SMART" id="SM00448">
    <property type="entry name" value="REC"/>
    <property type="match status" value="2"/>
</dbReference>
<evidence type="ECO:0000259" key="15">
    <source>
        <dbReference type="PROSITE" id="PS50110"/>
    </source>
</evidence>
<dbReference type="FunFam" id="3.30.565.10:FF:000010">
    <property type="entry name" value="Sensor histidine kinase RcsC"/>
    <property type="match status" value="1"/>
</dbReference>
<dbReference type="Gene3D" id="3.30.450.20">
    <property type="entry name" value="PAS domain"/>
    <property type="match status" value="1"/>
</dbReference>
<keyword evidence="17" id="KW-1185">Reference proteome</keyword>
<dbReference type="Pfam" id="PF00072">
    <property type="entry name" value="Response_reg"/>
    <property type="match status" value="1"/>
</dbReference>
<dbReference type="Proteomes" id="UP000664779">
    <property type="component" value="Unassembled WGS sequence"/>
</dbReference>
<keyword evidence="8" id="KW-0902">Two-component regulatory system</keyword>
<dbReference type="GO" id="GO:0000155">
    <property type="term" value="F:phosphorelay sensor kinase activity"/>
    <property type="evidence" value="ECO:0007669"/>
    <property type="project" value="InterPro"/>
</dbReference>
<dbReference type="InterPro" id="IPR001789">
    <property type="entry name" value="Sig_transdc_resp-reg_receiver"/>
</dbReference>
<dbReference type="SUPFAM" id="SSF52172">
    <property type="entry name" value="CheY-like"/>
    <property type="match status" value="2"/>
</dbReference>
<sequence>MGSQNPDITTHEPPPALLLLALVGILIGALGGLTLVSNPQTRYAGLALVFFSGALCVWRMMVDDRKRDRQALAMKDEKLRRLLARCEELEDTAWELRESDERQASILSTLGDIVLRRDDDNTVVYANAAADVAFGPRDRVLTGCILSLNELATHPTGTAAKAGAMSAAVASPTTNEMASSGPEGGSSAFSDRPIAFGDVELKTRFGARWFSRMDIHVRDTTTDQPLVQTVLRDVTDRREMEDELLAARHSAESSNEAKSRFLATVSHEIRTPLNGILGMATLLRDTRLTKEQGAYIEALETSGETLLLLIDEVLDFSKVEAGKLHIEANPTRLTSIIANVVELLAPKAHGKGLELGSFIAPGLPETVTLDSTRVRQILFNLAGNGVKFTEHGGVSIQVHGAPAEDGGSLLTIEVRDTGIGFQQGDADRLFEEFEQLDRGRARKFGGTGLGLAIARRLTELMHGSISAESAPEGGALFRVCLPVPEEMIATDATSTFAGKTIVLIGSGPVEMPLLAERLTSQGARAKVFSPGDPALDNMLVDADLVIADNSTLSDSAGWLATARLCGCQARAVVLVSPSERDRLDRLREAGYSAYLIRPVRMESLVSVVEGLMANDVDDQCWVDFSEPRSLLTQSRISFAPSRPMKLLVAEDNDINRLLTDALLRKLGHEATLVPDGEQAVEAASSAQFDAILMDLHMPGLDGIAAIRRIREVEAASGATSTPVFMVTADVMEDAKQKAANAGAAGYLTKPLTVEAIETALNSLPKGTTGLTGS</sequence>
<keyword evidence="5" id="KW-0547">Nucleotide-binding</keyword>
<dbReference type="CDD" id="cd16922">
    <property type="entry name" value="HATPase_EvgS-ArcB-TorS-like"/>
    <property type="match status" value="1"/>
</dbReference>
<feature type="modified residue" description="4-aspartylphosphate" evidence="11">
    <location>
        <position position="548"/>
    </location>
</feature>
<feature type="domain" description="Response regulatory" evidence="15">
    <location>
        <begin position="645"/>
        <end position="764"/>
    </location>
</feature>
<comment type="caution">
    <text evidence="16">The sequence shown here is derived from an EMBL/GenBank/DDBJ whole genome shotgun (WGS) entry which is preliminary data.</text>
</comment>
<dbReference type="SMART" id="SM00387">
    <property type="entry name" value="HATPase_c"/>
    <property type="match status" value="1"/>
</dbReference>
<organism evidence="16 17">
    <name type="scientific">Roseibium limicola</name>
    <dbReference type="NCBI Taxonomy" id="2816037"/>
    <lineage>
        <taxon>Bacteria</taxon>
        <taxon>Pseudomonadati</taxon>
        <taxon>Pseudomonadota</taxon>
        <taxon>Alphaproteobacteria</taxon>
        <taxon>Hyphomicrobiales</taxon>
        <taxon>Stappiaceae</taxon>
        <taxon>Roseibium</taxon>
    </lineage>
</organism>
<dbReference type="Gene3D" id="3.30.565.10">
    <property type="entry name" value="Histidine kinase-like ATPase, C-terminal domain"/>
    <property type="match status" value="1"/>
</dbReference>
<keyword evidence="6" id="KW-0418">Kinase</keyword>